<comment type="subcellular location">
    <subcellularLocation>
        <location evidence="1">Cell membrane</location>
        <topology evidence="1">Multi-pass membrane protein</topology>
    </subcellularLocation>
</comment>
<dbReference type="SUPFAM" id="SSF82689">
    <property type="entry name" value="Mechanosensitive channel protein MscS (YggB), C-terminal domain"/>
    <property type="match status" value="1"/>
</dbReference>
<feature type="domain" description="Mechanosensitive ion channel MscS C-terminal" evidence="10">
    <location>
        <begin position="609"/>
        <end position="678"/>
    </location>
</feature>
<feature type="domain" description="Mechanosensitive ion channel MscS" evidence="9">
    <location>
        <begin position="541"/>
        <end position="603"/>
    </location>
</feature>
<dbReference type="InterPro" id="IPR011066">
    <property type="entry name" value="MscS_channel_C_sf"/>
</dbReference>
<proteinExistence type="inferred from homology"/>
<dbReference type="SUPFAM" id="SSF50182">
    <property type="entry name" value="Sm-like ribonucleoproteins"/>
    <property type="match status" value="1"/>
</dbReference>
<dbReference type="Gene3D" id="3.30.70.100">
    <property type="match status" value="1"/>
</dbReference>
<sequence>MRVIAGKNHSKIHSAVKFILVTLLTFGITITWSSVAWAQIPFLPNIQQTDNQGPIFDWFNRPYQCGNLMCSKVWFNGRPLITVAAPSANTEENQSAISTAKQRAKTVEINLQQVLKIVLQSKNSKIPNPSPPNSTPTSNNQLPEKPSDFDQPLLAKPTLTPKVKELQTRIQNITPNIDIIRKDNINSQGTNQSLNLHPQTPKIEVGTLNNLTVIYAPEQPGLTKQTILTVTKYDVVANFANSELQLAKIWQNRIIQELSNALKEREYYNKKLYIIIAQVSIIIASMIIISSVLKWIQKRLKAKIELLKQKIKELEQSLQVNPEEKSIENYQSTANTANTQAAESSINFNKESLLHSNLEITSLSILLAMVENAPLAFLNQLEYIWSALPKVSLKRQFLLKKQKNITVLLEQILMWAQVFIWVGGISLIVAMFPQTRALYSFLLTQYVQFLLIWVIASITDKATYFLIDFWLDKWATQAQQGSLVPERYTKRVNTYSGALKQATSVVIYSIAILYTIQAIGVSLAGIGILGIALTYVFKAKVDNMINGCLILWTDQYAVGDVVQIGDVTGIVEHINLYLTQLRGAEGRLITIPNGSFEVVQNLTKDWSRVDFRVEIAYSADARKALNMMAEVLEQMRSEPEWQDKILEPAIILGVDNISHTGILIQIWIKTAPIQQFAVG</sequence>
<evidence type="ECO:0000313" key="11">
    <source>
        <dbReference type="EMBL" id="RQH18899.1"/>
    </source>
</evidence>
<dbReference type="Gene3D" id="2.30.30.60">
    <property type="match status" value="1"/>
</dbReference>
<comment type="similarity">
    <text evidence="2">Belongs to the MscS (TC 1.A.23) family.</text>
</comment>
<accession>A0A3N6R038</accession>
<dbReference type="EMBL" id="RCBY01000462">
    <property type="protein sequence ID" value="RQH18899.1"/>
    <property type="molecule type" value="Genomic_DNA"/>
</dbReference>
<evidence type="ECO:0000259" key="9">
    <source>
        <dbReference type="Pfam" id="PF00924"/>
    </source>
</evidence>
<gene>
    <name evidence="11" type="ORF">D5R40_32780</name>
</gene>
<dbReference type="FunFam" id="2.30.30.60:FF:000001">
    <property type="entry name" value="MscS Mechanosensitive ion channel"/>
    <property type="match status" value="1"/>
</dbReference>
<dbReference type="PANTHER" id="PTHR30460">
    <property type="entry name" value="MODERATE CONDUCTANCE MECHANOSENSITIVE CHANNEL YBIO"/>
    <property type="match status" value="1"/>
</dbReference>
<evidence type="ECO:0000256" key="7">
    <source>
        <dbReference type="SAM" id="MobiDB-lite"/>
    </source>
</evidence>
<feature type="transmembrane region" description="Helical" evidence="8">
    <location>
        <begin position="412"/>
        <end position="432"/>
    </location>
</feature>
<keyword evidence="4 8" id="KW-0812">Transmembrane</keyword>
<organism evidence="11 12">
    <name type="scientific">Okeania hirsuta</name>
    <dbReference type="NCBI Taxonomy" id="1458930"/>
    <lineage>
        <taxon>Bacteria</taxon>
        <taxon>Bacillati</taxon>
        <taxon>Cyanobacteriota</taxon>
        <taxon>Cyanophyceae</taxon>
        <taxon>Oscillatoriophycideae</taxon>
        <taxon>Oscillatoriales</taxon>
        <taxon>Microcoleaceae</taxon>
        <taxon>Okeania</taxon>
    </lineage>
</organism>
<evidence type="ECO:0000256" key="3">
    <source>
        <dbReference type="ARBA" id="ARBA00022475"/>
    </source>
</evidence>
<dbReference type="InterPro" id="IPR006685">
    <property type="entry name" value="MscS_channel_2nd"/>
</dbReference>
<keyword evidence="3" id="KW-1003">Cell membrane</keyword>
<protein>
    <submittedName>
        <fullName evidence="11">Mechanosensitive ion channel family protein</fullName>
    </submittedName>
</protein>
<dbReference type="PANTHER" id="PTHR30460:SF0">
    <property type="entry name" value="MODERATE CONDUCTANCE MECHANOSENSITIVE CHANNEL YBIO"/>
    <property type="match status" value="1"/>
</dbReference>
<comment type="caution">
    <text evidence="11">The sequence shown here is derived from an EMBL/GenBank/DDBJ whole genome shotgun (WGS) entry which is preliminary data.</text>
</comment>
<dbReference type="GO" id="GO:0008381">
    <property type="term" value="F:mechanosensitive monoatomic ion channel activity"/>
    <property type="evidence" value="ECO:0007669"/>
    <property type="project" value="InterPro"/>
</dbReference>
<evidence type="ECO:0000256" key="2">
    <source>
        <dbReference type="ARBA" id="ARBA00008017"/>
    </source>
</evidence>
<dbReference type="Pfam" id="PF00924">
    <property type="entry name" value="MS_channel_2nd"/>
    <property type="match status" value="1"/>
</dbReference>
<evidence type="ECO:0000256" key="8">
    <source>
        <dbReference type="SAM" id="Phobius"/>
    </source>
</evidence>
<dbReference type="AlphaFoldDB" id="A0A3N6R038"/>
<evidence type="ECO:0000256" key="1">
    <source>
        <dbReference type="ARBA" id="ARBA00004651"/>
    </source>
</evidence>
<dbReference type="InterPro" id="IPR010920">
    <property type="entry name" value="LSM_dom_sf"/>
</dbReference>
<evidence type="ECO:0000256" key="6">
    <source>
        <dbReference type="ARBA" id="ARBA00023136"/>
    </source>
</evidence>
<feature type="transmembrane region" description="Helical" evidence="8">
    <location>
        <begin position="505"/>
        <end position="537"/>
    </location>
</feature>
<evidence type="ECO:0000313" key="12">
    <source>
        <dbReference type="Proteomes" id="UP000269154"/>
    </source>
</evidence>
<evidence type="ECO:0000259" key="10">
    <source>
        <dbReference type="Pfam" id="PF21082"/>
    </source>
</evidence>
<dbReference type="GO" id="GO:0005886">
    <property type="term" value="C:plasma membrane"/>
    <property type="evidence" value="ECO:0007669"/>
    <property type="project" value="UniProtKB-SubCell"/>
</dbReference>
<dbReference type="Gene3D" id="1.10.287.1260">
    <property type="match status" value="1"/>
</dbReference>
<keyword evidence="6 8" id="KW-0472">Membrane</keyword>
<feature type="transmembrane region" description="Helical" evidence="8">
    <location>
        <begin position="272"/>
        <end position="293"/>
    </location>
</feature>
<dbReference type="InterPro" id="IPR045276">
    <property type="entry name" value="YbiO_bact"/>
</dbReference>
<dbReference type="Pfam" id="PF21082">
    <property type="entry name" value="MS_channel_3rd"/>
    <property type="match status" value="1"/>
</dbReference>
<evidence type="ECO:0000256" key="4">
    <source>
        <dbReference type="ARBA" id="ARBA00022692"/>
    </source>
</evidence>
<dbReference type="Proteomes" id="UP000269154">
    <property type="component" value="Unassembled WGS sequence"/>
</dbReference>
<keyword evidence="12" id="KW-1185">Reference proteome</keyword>
<name>A0A3N6R038_9CYAN</name>
<evidence type="ECO:0000256" key="5">
    <source>
        <dbReference type="ARBA" id="ARBA00022989"/>
    </source>
</evidence>
<dbReference type="InterPro" id="IPR023408">
    <property type="entry name" value="MscS_beta-dom_sf"/>
</dbReference>
<feature type="non-terminal residue" evidence="11">
    <location>
        <position position="679"/>
    </location>
</feature>
<keyword evidence="5 8" id="KW-1133">Transmembrane helix</keyword>
<feature type="region of interest" description="Disordered" evidence="7">
    <location>
        <begin position="123"/>
        <end position="154"/>
    </location>
</feature>
<reference evidence="11 12" key="1">
    <citation type="journal article" date="2018" name="ACS Chem. Biol.">
        <title>Ketoreductase domain dysfunction expands chemodiversity: malyngamide biosynthesis in the cyanobacterium Okeania hirsuta.</title>
        <authorList>
            <person name="Moss N.A."/>
            <person name="Leao T."/>
            <person name="Rankin M."/>
            <person name="McCullough T.M."/>
            <person name="Qu P."/>
            <person name="Korobeynikov A."/>
            <person name="Smith J.L."/>
            <person name="Gerwick L."/>
            <person name="Gerwick W.H."/>
        </authorList>
    </citation>
    <scope>NUCLEOTIDE SEQUENCE [LARGE SCALE GENOMIC DNA]</scope>
    <source>
        <strain evidence="11 12">PAB10Feb10-1</strain>
    </source>
</reference>
<dbReference type="InterPro" id="IPR049278">
    <property type="entry name" value="MS_channel_C"/>
</dbReference>